<comment type="subcellular location">
    <subcellularLocation>
        <location evidence="1">Cell membrane</location>
        <topology evidence="1">Multi-pass membrane protein</topology>
    </subcellularLocation>
</comment>
<keyword evidence="3" id="KW-1003">Cell membrane</keyword>
<feature type="transmembrane region" description="Helical" evidence="7">
    <location>
        <begin position="119"/>
        <end position="138"/>
    </location>
</feature>
<keyword evidence="2" id="KW-0813">Transport</keyword>
<evidence type="ECO:0000256" key="5">
    <source>
        <dbReference type="ARBA" id="ARBA00022989"/>
    </source>
</evidence>
<evidence type="ECO:0000256" key="2">
    <source>
        <dbReference type="ARBA" id="ARBA00022448"/>
    </source>
</evidence>
<keyword evidence="6 7" id="KW-0472">Membrane</keyword>
<dbReference type="RefSeq" id="XP_016634928.1">
    <property type="nucleotide sequence ID" value="XM_016773982.1"/>
</dbReference>
<dbReference type="Proteomes" id="UP000053411">
    <property type="component" value="Unassembled WGS sequence"/>
</dbReference>
<name>A0A0D2HFX3_9EURO</name>
<evidence type="ECO:0000256" key="6">
    <source>
        <dbReference type="ARBA" id="ARBA00023136"/>
    </source>
</evidence>
<dbReference type="Gene3D" id="1.20.1250.20">
    <property type="entry name" value="MFS general substrate transporter like domains"/>
    <property type="match status" value="1"/>
</dbReference>
<protein>
    <submittedName>
        <fullName evidence="8">Uncharacterized protein</fullName>
    </submittedName>
</protein>
<dbReference type="SUPFAM" id="SSF103473">
    <property type="entry name" value="MFS general substrate transporter"/>
    <property type="match status" value="1"/>
</dbReference>
<feature type="transmembrane region" description="Helical" evidence="7">
    <location>
        <begin position="361"/>
        <end position="380"/>
    </location>
</feature>
<sequence length="495" mass="54247">MKEPLSLIVRHFTVTSWSKRPESLFLNEDGHVDFTSDDVENPKNWSAVRRWYIVIASLMLALNATFASSSPTGCLESIAEELNVSVEASGLVITLFLLGYCFGPLIWGPLSEFYGRRVVFLISFSLYLAFNFLCAFTPNFAGLLVGRFLTGSFVSSTLSVSPGVMADILDPAERGIGLALFAVITLAGPALGPVISGFLQLKLNWRWSFYVLLWLAGGTYPFLLSLPETHPPTILLAKARRARRNKTPGYENVMTAAEASGRTLRAILRVALIRPWIILFDPISFLFAVYTTVAYALLYMLFVIFPVVFQQKRGWNSGVGELPLLSVILGSCLGGSVICCQSLWERKKTLAGWQRVPEDRLPVTIVAGILLPISMFWFAWCGAYNGVPWVVVTLAAASLVLAMTMLFVSCLCYLIDCYLVYAASAIAVNTVCRAAGGAASPLFTQYMYDRLGVGGGGSLIGGLGVLLAAVPVLLYKYGERIRQRSRFSPTGEKRK</sequence>
<feature type="transmembrane region" description="Helical" evidence="7">
    <location>
        <begin position="276"/>
        <end position="302"/>
    </location>
</feature>
<dbReference type="AlphaFoldDB" id="A0A0D2HFX3"/>
<dbReference type="VEuPathDB" id="FungiDB:Z520_03472"/>
<dbReference type="PANTHER" id="PTHR23502:SF186">
    <property type="entry name" value="MAJOR FACILITATOR SUPERFAMILY (MFS) PROFILE DOMAIN-CONTAINING PROTEIN"/>
    <property type="match status" value="1"/>
</dbReference>
<dbReference type="OrthoDB" id="6770063at2759"/>
<dbReference type="InterPro" id="IPR011701">
    <property type="entry name" value="MFS"/>
</dbReference>
<feature type="transmembrane region" description="Helical" evidence="7">
    <location>
        <begin position="386"/>
        <end position="411"/>
    </location>
</feature>
<proteinExistence type="predicted"/>
<evidence type="ECO:0000313" key="8">
    <source>
        <dbReference type="EMBL" id="KIY00806.1"/>
    </source>
</evidence>
<dbReference type="GO" id="GO:0022857">
    <property type="term" value="F:transmembrane transporter activity"/>
    <property type="evidence" value="ECO:0007669"/>
    <property type="project" value="InterPro"/>
</dbReference>
<evidence type="ECO:0000256" key="4">
    <source>
        <dbReference type="ARBA" id="ARBA00022692"/>
    </source>
</evidence>
<feature type="transmembrane region" description="Helical" evidence="7">
    <location>
        <begin position="207"/>
        <end position="226"/>
    </location>
</feature>
<evidence type="ECO:0000256" key="3">
    <source>
        <dbReference type="ARBA" id="ARBA00022475"/>
    </source>
</evidence>
<organism evidence="8 9">
    <name type="scientific">Fonsecaea multimorphosa CBS 102226</name>
    <dbReference type="NCBI Taxonomy" id="1442371"/>
    <lineage>
        <taxon>Eukaryota</taxon>
        <taxon>Fungi</taxon>
        <taxon>Dikarya</taxon>
        <taxon>Ascomycota</taxon>
        <taxon>Pezizomycotina</taxon>
        <taxon>Eurotiomycetes</taxon>
        <taxon>Chaetothyriomycetidae</taxon>
        <taxon>Chaetothyriales</taxon>
        <taxon>Herpotrichiellaceae</taxon>
        <taxon>Fonsecaea</taxon>
    </lineage>
</organism>
<keyword evidence="4 7" id="KW-0812">Transmembrane</keyword>
<feature type="transmembrane region" description="Helical" evidence="7">
    <location>
        <begin position="178"/>
        <end position="201"/>
    </location>
</feature>
<feature type="transmembrane region" description="Helical" evidence="7">
    <location>
        <begin position="144"/>
        <end position="166"/>
    </location>
</feature>
<dbReference type="GeneID" id="27709218"/>
<evidence type="ECO:0000256" key="7">
    <source>
        <dbReference type="SAM" id="Phobius"/>
    </source>
</evidence>
<evidence type="ECO:0000256" key="1">
    <source>
        <dbReference type="ARBA" id="ARBA00004651"/>
    </source>
</evidence>
<feature type="transmembrane region" description="Helical" evidence="7">
    <location>
        <begin position="322"/>
        <end position="340"/>
    </location>
</feature>
<evidence type="ECO:0000313" key="9">
    <source>
        <dbReference type="Proteomes" id="UP000053411"/>
    </source>
</evidence>
<dbReference type="GO" id="GO:0005886">
    <property type="term" value="C:plasma membrane"/>
    <property type="evidence" value="ECO:0007669"/>
    <property type="project" value="UniProtKB-SubCell"/>
</dbReference>
<dbReference type="Pfam" id="PF07690">
    <property type="entry name" value="MFS_1"/>
    <property type="match status" value="1"/>
</dbReference>
<feature type="transmembrane region" description="Helical" evidence="7">
    <location>
        <begin position="418"/>
        <end position="439"/>
    </location>
</feature>
<dbReference type="CDD" id="cd17323">
    <property type="entry name" value="MFS_Tpo1_MDR_like"/>
    <property type="match status" value="1"/>
</dbReference>
<keyword evidence="5 7" id="KW-1133">Transmembrane helix</keyword>
<feature type="transmembrane region" description="Helical" evidence="7">
    <location>
        <begin position="51"/>
        <end position="68"/>
    </location>
</feature>
<feature type="transmembrane region" description="Helical" evidence="7">
    <location>
        <begin position="88"/>
        <end position="107"/>
    </location>
</feature>
<gene>
    <name evidence="8" type="ORF">Z520_03472</name>
</gene>
<keyword evidence="9" id="KW-1185">Reference proteome</keyword>
<accession>A0A0D2HFX3</accession>
<dbReference type="InterPro" id="IPR036259">
    <property type="entry name" value="MFS_trans_sf"/>
</dbReference>
<reference evidence="8 9" key="1">
    <citation type="submission" date="2015-01" db="EMBL/GenBank/DDBJ databases">
        <title>The Genome Sequence of Fonsecaea multimorphosa CBS 102226.</title>
        <authorList>
            <consortium name="The Broad Institute Genomics Platform"/>
            <person name="Cuomo C."/>
            <person name="de Hoog S."/>
            <person name="Gorbushina A."/>
            <person name="Stielow B."/>
            <person name="Teixiera M."/>
            <person name="Abouelleil A."/>
            <person name="Chapman S.B."/>
            <person name="Priest M."/>
            <person name="Young S.K."/>
            <person name="Wortman J."/>
            <person name="Nusbaum C."/>
            <person name="Birren B."/>
        </authorList>
    </citation>
    <scope>NUCLEOTIDE SEQUENCE [LARGE SCALE GENOMIC DNA]</scope>
    <source>
        <strain evidence="8 9">CBS 102226</strain>
    </source>
</reference>
<dbReference type="EMBL" id="KN848066">
    <property type="protein sequence ID" value="KIY00806.1"/>
    <property type="molecule type" value="Genomic_DNA"/>
</dbReference>
<feature type="transmembrane region" description="Helical" evidence="7">
    <location>
        <begin position="459"/>
        <end position="478"/>
    </location>
</feature>
<dbReference type="PANTHER" id="PTHR23502">
    <property type="entry name" value="MAJOR FACILITATOR SUPERFAMILY"/>
    <property type="match status" value="1"/>
</dbReference>